<dbReference type="AlphaFoldDB" id="A0A495DJ90"/>
<name>A0A495DJ90_9PROT</name>
<sequence>MSWQANSDYALKEFHALLVWLAIGGFGGLAAVGAAAIQISARPDPPFISLGFAWWFAMAAGLAFIARLLIAVAAAIIASERLATKPAEAVWLQAIGAVAGIFSAMSLTLGVSLAVQALTAIAP</sequence>
<feature type="transmembrane region" description="Helical" evidence="1">
    <location>
        <begin position="17"/>
        <end position="40"/>
    </location>
</feature>
<keyword evidence="1" id="KW-0472">Membrane</keyword>
<gene>
    <name evidence="2" type="ORF">C7435_0630</name>
</gene>
<proteinExistence type="predicted"/>
<feature type="transmembrane region" description="Helical" evidence="1">
    <location>
        <begin position="52"/>
        <end position="78"/>
    </location>
</feature>
<evidence type="ECO:0000313" key="2">
    <source>
        <dbReference type="EMBL" id="RKR02691.1"/>
    </source>
</evidence>
<evidence type="ECO:0000313" key="3">
    <source>
        <dbReference type="Proteomes" id="UP000273675"/>
    </source>
</evidence>
<accession>A0A495DJ90</accession>
<organism evidence="2 3">
    <name type="scientific">Maricaulis maris</name>
    <dbReference type="NCBI Taxonomy" id="74318"/>
    <lineage>
        <taxon>Bacteria</taxon>
        <taxon>Pseudomonadati</taxon>
        <taxon>Pseudomonadota</taxon>
        <taxon>Alphaproteobacteria</taxon>
        <taxon>Maricaulales</taxon>
        <taxon>Maricaulaceae</taxon>
        <taxon>Maricaulis</taxon>
    </lineage>
</organism>
<dbReference type="RefSeq" id="WP_121210011.1">
    <property type="nucleotide sequence ID" value="NZ_RBIM01000002.1"/>
</dbReference>
<keyword evidence="1" id="KW-1133">Transmembrane helix</keyword>
<reference evidence="2 3" key="1">
    <citation type="submission" date="2018-10" db="EMBL/GenBank/DDBJ databases">
        <title>Genomic Encyclopedia of Type Strains, Phase IV (KMG-IV): sequencing the most valuable type-strain genomes for metagenomic binning, comparative biology and taxonomic classification.</title>
        <authorList>
            <person name="Goeker M."/>
        </authorList>
    </citation>
    <scope>NUCLEOTIDE SEQUENCE [LARGE SCALE GENOMIC DNA]</scope>
    <source>
        <strain evidence="2 3">DSM 4734</strain>
    </source>
</reference>
<comment type="caution">
    <text evidence="2">The sequence shown here is derived from an EMBL/GenBank/DDBJ whole genome shotgun (WGS) entry which is preliminary data.</text>
</comment>
<feature type="transmembrane region" description="Helical" evidence="1">
    <location>
        <begin position="90"/>
        <end position="115"/>
    </location>
</feature>
<protein>
    <submittedName>
        <fullName evidence="2">Uncharacterized protein</fullName>
    </submittedName>
</protein>
<dbReference type="EMBL" id="RBIM01000002">
    <property type="protein sequence ID" value="RKR02691.1"/>
    <property type="molecule type" value="Genomic_DNA"/>
</dbReference>
<keyword evidence="1" id="KW-0812">Transmembrane</keyword>
<dbReference type="Proteomes" id="UP000273675">
    <property type="component" value="Unassembled WGS sequence"/>
</dbReference>
<evidence type="ECO:0000256" key="1">
    <source>
        <dbReference type="SAM" id="Phobius"/>
    </source>
</evidence>